<gene>
    <name evidence="1" type="ORF">METZ01_LOCUS452106</name>
</gene>
<evidence type="ECO:0000313" key="1">
    <source>
        <dbReference type="EMBL" id="SVD99252.1"/>
    </source>
</evidence>
<proteinExistence type="predicted"/>
<accession>A0A382ZUV2</accession>
<sequence length="48" mass="5921">MEDLHHLYDEDFFKTYGWVSCYECDTIFYVIAELIEHQEECDKPKERT</sequence>
<evidence type="ECO:0008006" key="2">
    <source>
        <dbReference type="Google" id="ProtNLM"/>
    </source>
</evidence>
<name>A0A382ZUV2_9ZZZZ</name>
<reference evidence="1" key="1">
    <citation type="submission" date="2018-05" db="EMBL/GenBank/DDBJ databases">
        <authorList>
            <person name="Lanie J.A."/>
            <person name="Ng W.-L."/>
            <person name="Kazmierczak K.M."/>
            <person name="Andrzejewski T.M."/>
            <person name="Davidsen T.M."/>
            <person name="Wayne K.J."/>
            <person name="Tettelin H."/>
            <person name="Glass J.I."/>
            <person name="Rusch D."/>
            <person name="Podicherti R."/>
            <person name="Tsui H.-C.T."/>
            <person name="Winkler M.E."/>
        </authorList>
    </citation>
    <scope>NUCLEOTIDE SEQUENCE</scope>
</reference>
<organism evidence="1">
    <name type="scientific">marine metagenome</name>
    <dbReference type="NCBI Taxonomy" id="408172"/>
    <lineage>
        <taxon>unclassified sequences</taxon>
        <taxon>metagenomes</taxon>
        <taxon>ecological metagenomes</taxon>
    </lineage>
</organism>
<dbReference type="EMBL" id="UINC01186833">
    <property type="protein sequence ID" value="SVD99252.1"/>
    <property type="molecule type" value="Genomic_DNA"/>
</dbReference>
<dbReference type="AlphaFoldDB" id="A0A382ZUV2"/>
<protein>
    <recommendedName>
        <fullName evidence="2">C2H2-type domain-containing protein</fullName>
    </recommendedName>
</protein>